<evidence type="ECO:0008006" key="4">
    <source>
        <dbReference type="Google" id="ProtNLM"/>
    </source>
</evidence>
<evidence type="ECO:0000313" key="2">
    <source>
        <dbReference type="EMBL" id="GEN88410.1"/>
    </source>
</evidence>
<organism evidence="2 3">
    <name type="scientific">Oceanobacillus sojae</name>
    <dbReference type="NCBI Taxonomy" id="582851"/>
    <lineage>
        <taxon>Bacteria</taxon>
        <taxon>Bacillati</taxon>
        <taxon>Bacillota</taxon>
        <taxon>Bacilli</taxon>
        <taxon>Bacillales</taxon>
        <taxon>Bacillaceae</taxon>
        <taxon>Oceanobacillus</taxon>
    </lineage>
</organism>
<keyword evidence="1" id="KW-0472">Membrane</keyword>
<name>A0A511ZLX4_9BACI</name>
<feature type="transmembrane region" description="Helical" evidence="1">
    <location>
        <begin position="20"/>
        <end position="37"/>
    </location>
</feature>
<feature type="transmembrane region" description="Helical" evidence="1">
    <location>
        <begin position="347"/>
        <end position="368"/>
    </location>
</feature>
<dbReference type="AlphaFoldDB" id="A0A511ZLX4"/>
<feature type="transmembrane region" description="Helical" evidence="1">
    <location>
        <begin position="167"/>
        <end position="192"/>
    </location>
</feature>
<evidence type="ECO:0000256" key="1">
    <source>
        <dbReference type="SAM" id="Phobius"/>
    </source>
</evidence>
<dbReference type="EMBL" id="BJYM01000013">
    <property type="protein sequence ID" value="GEN88410.1"/>
    <property type="molecule type" value="Genomic_DNA"/>
</dbReference>
<accession>A0A511ZLX4</accession>
<keyword evidence="1" id="KW-1133">Transmembrane helix</keyword>
<evidence type="ECO:0000313" key="3">
    <source>
        <dbReference type="Proteomes" id="UP000321558"/>
    </source>
</evidence>
<reference evidence="2 3" key="1">
    <citation type="submission" date="2019-07" db="EMBL/GenBank/DDBJ databases">
        <title>Whole genome shotgun sequence of Oceanobacillus sojae NBRC 105379.</title>
        <authorList>
            <person name="Hosoyama A."/>
            <person name="Uohara A."/>
            <person name="Ohji S."/>
            <person name="Ichikawa N."/>
        </authorList>
    </citation>
    <scope>NUCLEOTIDE SEQUENCE [LARGE SCALE GENOMIC DNA]</scope>
    <source>
        <strain evidence="2 3">NBRC 105379</strain>
    </source>
</reference>
<comment type="caution">
    <text evidence="2">The sequence shown here is derived from an EMBL/GenBank/DDBJ whole genome shotgun (WGS) entry which is preliminary data.</text>
</comment>
<feature type="transmembrane region" description="Helical" evidence="1">
    <location>
        <begin position="293"/>
        <end position="315"/>
    </location>
</feature>
<sequence>MFRKFSLFEIKLLLRNRKSAFIALFLLLFFPLFFMYYSQEEPETLTEQKRAETQASYAIFYHLDQKRHDMPEVAEVYDYHTQIQSLLGMQVWNIGSGKDGEQYVEDGLEINQLRLKVHELGNEGIPDYLIIPEEEILKENALLEYIKQNDLPIDSESFMTNNYFADAFAMVSGLVFLVIMLISGNELLVYELKHQSVMRGLPLAFMRKVTSKIMVYGIFIYLLLLLGFSIGSLYLSSKMEGNEFSFPILIYQNEEYTAISASQYLLYLFLGMALVIILLLLLSILLNMLFKNAFANILVGLGIYLLPDIAMAAGFNWNFLHPVKFIDMSKVLSGELAVELENSFIDYWNAMAVLGGLSLLLIGVIYAINKINYQRVPKDMPLEKTF</sequence>
<protein>
    <recommendedName>
        <fullName evidence="4">ABC transporter permease</fullName>
    </recommendedName>
</protein>
<feature type="transmembrane region" description="Helical" evidence="1">
    <location>
        <begin position="213"/>
        <end position="235"/>
    </location>
</feature>
<dbReference type="RefSeq" id="WP_186813677.1">
    <property type="nucleotide sequence ID" value="NZ_BJYM01000013.1"/>
</dbReference>
<proteinExistence type="predicted"/>
<keyword evidence="3" id="KW-1185">Reference proteome</keyword>
<keyword evidence="1" id="KW-0812">Transmembrane</keyword>
<dbReference type="Proteomes" id="UP000321558">
    <property type="component" value="Unassembled WGS sequence"/>
</dbReference>
<feature type="transmembrane region" description="Helical" evidence="1">
    <location>
        <begin position="264"/>
        <end position="286"/>
    </location>
</feature>
<gene>
    <name evidence="2" type="ORF">OSO01_31490</name>
</gene>
<dbReference type="STRING" id="582851.GCA_900162665_01932"/>